<evidence type="ECO:0000313" key="3">
    <source>
        <dbReference type="EMBL" id="MEN5376768.1"/>
    </source>
</evidence>
<dbReference type="Pfam" id="PF02638">
    <property type="entry name" value="GHL10"/>
    <property type="match status" value="1"/>
</dbReference>
<evidence type="ECO:0000256" key="1">
    <source>
        <dbReference type="ARBA" id="ARBA00022729"/>
    </source>
</evidence>
<dbReference type="InterPro" id="IPR052177">
    <property type="entry name" value="Divisome_Glycosyl_Hydrolase"/>
</dbReference>
<feature type="domain" description="Glycosyl hydrolase-like 10" evidence="2">
    <location>
        <begin position="75"/>
        <end position="370"/>
    </location>
</feature>
<dbReference type="Proteomes" id="UP001409291">
    <property type="component" value="Unassembled WGS sequence"/>
</dbReference>
<proteinExistence type="predicted"/>
<name>A0ABV0BRE0_9SPHI</name>
<dbReference type="PROSITE" id="PS51257">
    <property type="entry name" value="PROKAR_LIPOPROTEIN"/>
    <property type="match status" value="1"/>
</dbReference>
<dbReference type="RefSeq" id="WP_132840931.1">
    <property type="nucleotide sequence ID" value="NZ_JBDJLH010000003.1"/>
</dbReference>
<dbReference type="SUPFAM" id="SSF51445">
    <property type="entry name" value="(Trans)glycosidases"/>
    <property type="match status" value="1"/>
</dbReference>
<sequence length="535" mass="62120">MKHHLLILSVALFLFSCSSKKNRKTEEIKATPAVIVQHPDKKDKPQREKVNINIQEKKVEAPKEIAVELPEVQREFRAAWIASVANINWPSKNFLSTDEQKQEAIQILEFLKANNFNAAIFQVRPSSDAMYKSDLEPWSYFLTGEQGKAPFPYYDPLEFWVEEAHKRGIELHVWLNPYRAHHTSGGKLTEASMAKKMPNSVVRLKQGWYWFDPSKQSTQDHAARVVMDIVKRYNIDGVHFDDYFYPYAEYNGGQDFPDNDSWNDYKKNGGTLARADWRRNSVNTFIERIYKEIKAEKNFVKFGISPFGIWKPGYPAGIQGSSQYDQLYADAKLWLNKGWVDYYTPQLYWPIQPAKQSFTTLLKWWESENTMHRHLWPGINTVGKRTAEYSTEIVNQIAAMRNIVPDSKGIVHWSLAGLIKNPTMTRAIFEGPYQNKVLIPRTPWLNANPMLKPTLLLTAEKDFVFAKWQHKQVDQVYHWILYCNYGGEWSYEIFDPSVTAKQLAKSKNGKKLLYVAVKAVDRLSNESPYMAEKIK</sequence>
<dbReference type="Gene3D" id="3.20.20.80">
    <property type="entry name" value="Glycosidases"/>
    <property type="match status" value="1"/>
</dbReference>
<comment type="caution">
    <text evidence="3">The sequence shown here is derived from an EMBL/GenBank/DDBJ whole genome shotgun (WGS) entry which is preliminary data.</text>
</comment>
<keyword evidence="4" id="KW-1185">Reference proteome</keyword>
<protein>
    <submittedName>
        <fullName evidence="3">Family 10 glycosylhydrolase</fullName>
    </submittedName>
</protein>
<dbReference type="InterPro" id="IPR017853">
    <property type="entry name" value="GH"/>
</dbReference>
<reference evidence="3 4" key="1">
    <citation type="submission" date="2024-04" db="EMBL/GenBank/DDBJ databases">
        <title>WGS of bacteria from Torrens River.</title>
        <authorList>
            <person name="Wyrsch E.R."/>
            <person name="Drigo B."/>
        </authorList>
    </citation>
    <scope>NUCLEOTIDE SEQUENCE [LARGE SCALE GENOMIC DNA]</scope>
    <source>
        <strain evidence="3 4">TWI391</strain>
    </source>
</reference>
<accession>A0ABV0BRE0</accession>
<gene>
    <name evidence="3" type="ORF">ABE541_05785</name>
</gene>
<dbReference type="EMBL" id="JBDJNQ010000002">
    <property type="protein sequence ID" value="MEN5376768.1"/>
    <property type="molecule type" value="Genomic_DNA"/>
</dbReference>
<dbReference type="InterPro" id="IPR003790">
    <property type="entry name" value="GHL10"/>
</dbReference>
<dbReference type="PANTHER" id="PTHR43405:SF1">
    <property type="entry name" value="GLYCOSYL HYDROLASE DIGH"/>
    <property type="match status" value="1"/>
</dbReference>
<evidence type="ECO:0000313" key="4">
    <source>
        <dbReference type="Proteomes" id="UP001409291"/>
    </source>
</evidence>
<keyword evidence="1" id="KW-0732">Signal</keyword>
<organism evidence="3 4">
    <name type="scientific">Sphingobacterium kitahiroshimense</name>
    <dbReference type="NCBI Taxonomy" id="470446"/>
    <lineage>
        <taxon>Bacteria</taxon>
        <taxon>Pseudomonadati</taxon>
        <taxon>Bacteroidota</taxon>
        <taxon>Sphingobacteriia</taxon>
        <taxon>Sphingobacteriales</taxon>
        <taxon>Sphingobacteriaceae</taxon>
        <taxon>Sphingobacterium</taxon>
    </lineage>
</organism>
<evidence type="ECO:0000259" key="2">
    <source>
        <dbReference type="Pfam" id="PF02638"/>
    </source>
</evidence>
<dbReference type="PANTHER" id="PTHR43405">
    <property type="entry name" value="GLYCOSYL HYDROLASE DIGH"/>
    <property type="match status" value="1"/>
</dbReference>